<evidence type="ECO:0000313" key="2">
    <source>
        <dbReference type="Proteomes" id="UP000824134"/>
    </source>
</evidence>
<proteinExistence type="predicted"/>
<gene>
    <name evidence="1" type="ORF">H9821_04180</name>
</gene>
<name>A0A9D2CR39_9MICC</name>
<reference evidence="1" key="1">
    <citation type="journal article" date="2021" name="PeerJ">
        <title>Extensive microbial diversity within the chicken gut microbiome revealed by metagenomics and culture.</title>
        <authorList>
            <person name="Gilroy R."/>
            <person name="Ravi A."/>
            <person name="Getino M."/>
            <person name="Pursley I."/>
            <person name="Horton D.L."/>
            <person name="Alikhan N.F."/>
            <person name="Baker D."/>
            <person name="Gharbi K."/>
            <person name="Hall N."/>
            <person name="Watson M."/>
            <person name="Adriaenssens E.M."/>
            <person name="Foster-Nyarko E."/>
            <person name="Jarju S."/>
            <person name="Secka A."/>
            <person name="Antonio M."/>
            <person name="Oren A."/>
            <person name="Chaudhuri R.R."/>
            <person name="La Ragione R."/>
            <person name="Hildebrand F."/>
            <person name="Pallen M.J."/>
        </authorList>
    </citation>
    <scope>NUCLEOTIDE SEQUENCE</scope>
    <source>
        <strain evidence="1">ChiHjej12B11-9195</strain>
    </source>
</reference>
<dbReference type="EMBL" id="DXCN01000038">
    <property type="protein sequence ID" value="HIY94848.1"/>
    <property type="molecule type" value="Genomic_DNA"/>
</dbReference>
<evidence type="ECO:0000313" key="1">
    <source>
        <dbReference type="EMBL" id="HIY94848.1"/>
    </source>
</evidence>
<dbReference type="AlphaFoldDB" id="A0A9D2CR39"/>
<dbReference type="Proteomes" id="UP000824134">
    <property type="component" value="Unassembled WGS sequence"/>
</dbReference>
<comment type="caution">
    <text evidence="1">The sequence shown here is derived from an EMBL/GenBank/DDBJ whole genome shotgun (WGS) entry which is preliminary data.</text>
</comment>
<accession>A0A9D2CR39</accession>
<protein>
    <submittedName>
        <fullName evidence="1">Uncharacterized protein</fullName>
    </submittedName>
</protein>
<sequence length="69" mass="7155">MGPVVVVPAGTLGLGTEFVNNAGFGGSSPTKARPSANSFVRAFTLWTGTSPAAYRAVADREAIKNFVRI</sequence>
<organism evidence="1 2">
    <name type="scientific">Candidatus Rothia avicola</name>
    <dbReference type="NCBI Taxonomy" id="2840478"/>
    <lineage>
        <taxon>Bacteria</taxon>
        <taxon>Bacillati</taxon>
        <taxon>Actinomycetota</taxon>
        <taxon>Actinomycetes</taxon>
        <taxon>Micrococcales</taxon>
        <taxon>Micrococcaceae</taxon>
        <taxon>Rothia</taxon>
    </lineage>
</organism>
<reference evidence="1" key="2">
    <citation type="submission" date="2021-04" db="EMBL/GenBank/DDBJ databases">
        <authorList>
            <person name="Gilroy R."/>
        </authorList>
    </citation>
    <scope>NUCLEOTIDE SEQUENCE</scope>
    <source>
        <strain evidence="1">ChiHjej12B11-9195</strain>
    </source>
</reference>